<dbReference type="InterPro" id="IPR033304">
    <property type="entry name" value="DLEC1"/>
</dbReference>
<dbReference type="PANTHER" id="PTHR46348">
    <property type="entry name" value="DELETED IN LUNG AND ESOPHAGEAL CANCER PROTEIN 1"/>
    <property type="match status" value="1"/>
</dbReference>
<comment type="caution">
    <text evidence="1">The sequence shown here is derived from an EMBL/GenBank/DDBJ whole genome shotgun (WGS) entry which is preliminary data.</text>
</comment>
<protein>
    <recommendedName>
        <fullName evidence="3">Vitellogenin</fullName>
    </recommendedName>
</protein>
<dbReference type="PANTHER" id="PTHR46348:SF1">
    <property type="entry name" value="DELETED IN LUNG AND ESOPHAGEAL CANCER PROTEIN 1"/>
    <property type="match status" value="1"/>
</dbReference>
<dbReference type="InterPro" id="IPR013783">
    <property type="entry name" value="Ig-like_fold"/>
</dbReference>
<dbReference type="EMBL" id="CATNWA010001384">
    <property type="protein sequence ID" value="CAI9540030.1"/>
    <property type="molecule type" value="Genomic_DNA"/>
</dbReference>
<gene>
    <name evidence="1" type="ORF">SPARVUS_LOCUS1676278</name>
</gene>
<feature type="non-terminal residue" evidence="1">
    <location>
        <position position="123"/>
    </location>
</feature>
<name>A0ABN9AXY4_9NEOB</name>
<keyword evidence="2" id="KW-1185">Reference proteome</keyword>
<dbReference type="Gene3D" id="2.60.40.10">
    <property type="entry name" value="Immunoglobulins"/>
    <property type="match status" value="1"/>
</dbReference>
<evidence type="ECO:0000313" key="1">
    <source>
        <dbReference type="EMBL" id="CAI9540030.1"/>
    </source>
</evidence>
<feature type="non-terminal residue" evidence="1">
    <location>
        <position position="1"/>
    </location>
</feature>
<sequence>SQVFTIVCDNCQVNDLTLTGYGQVVGLELVSISEGKNTSCPDELTDVKAEHLILFPSTNLHSTVQKSIVIRNTTHVELPFYWQIMKPYLQDLQPGEAVDMAQIRNNIDANTAFMISPTQGVLQ</sequence>
<organism evidence="1 2">
    <name type="scientific">Staurois parvus</name>
    <dbReference type="NCBI Taxonomy" id="386267"/>
    <lineage>
        <taxon>Eukaryota</taxon>
        <taxon>Metazoa</taxon>
        <taxon>Chordata</taxon>
        <taxon>Craniata</taxon>
        <taxon>Vertebrata</taxon>
        <taxon>Euteleostomi</taxon>
        <taxon>Amphibia</taxon>
        <taxon>Batrachia</taxon>
        <taxon>Anura</taxon>
        <taxon>Neobatrachia</taxon>
        <taxon>Ranoidea</taxon>
        <taxon>Ranidae</taxon>
        <taxon>Staurois</taxon>
    </lineage>
</organism>
<evidence type="ECO:0000313" key="2">
    <source>
        <dbReference type="Proteomes" id="UP001162483"/>
    </source>
</evidence>
<reference evidence="1" key="1">
    <citation type="submission" date="2023-05" db="EMBL/GenBank/DDBJ databases">
        <authorList>
            <person name="Stuckert A."/>
        </authorList>
    </citation>
    <scope>NUCLEOTIDE SEQUENCE</scope>
</reference>
<accession>A0ABN9AXY4</accession>
<proteinExistence type="predicted"/>
<evidence type="ECO:0008006" key="3">
    <source>
        <dbReference type="Google" id="ProtNLM"/>
    </source>
</evidence>
<dbReference type="Proteomes" id="UP001162483">
    <property type="component" value="Unassembled WGS sequence"/>
</dbReference>